<dbReference type="KEGG" id="psco:LY89DRAFT_589728"/>
<dbReference type="RefSeq" id="XP_018068599.1">
    <property type="nucleotide sequence ID" value="XM_018209551.1"/>
</dbReference>
<accession>A0A194X2K5</accession>
<organism evidence="2 3">
    <name type="scientific">Mollisia scopiformis</name>
    <name type="common">Conifer needle endophyte fungus</name>
    <name type="synonym">Phialocephala scopiformis</name>
    <dbReference type="NCBI Taxonomy" id="149040"/>
    <lineage>
        <taxon>Eukaryota</taxon>
        <taxon>Fungi</taxon>
        <taxon>Dikarya</taxon>
        <taxon>Ascomycota</taxon>
        <taxon>Pezizomycotina</taxon>
        <taxon>Leotiomycetes</taxon>
        <taxon>Helotiales</taxon>
        <taxon>Mollisiaceae</taxon>
        <taxon>Mollisia</taxon>
    </lineage>
</organism>
<dbReference type="GO" id="GO:0043386">
    <property type="term" value="P:mycotoxin biosynthetic process"/>
    <property type="evidence" value="ECO:0007669"/>
    <property type="project" value="InterPro"/>
</dbReference>
<dbReference type="PANTHER" id="PTHR33365:SF6">
    <property type="entry name" value="OXIDASE USTYA"/>
    <property type="match status" value="1"/>
</dbReference>
<proteinExistence type="inferred from homology"/>
<dbReference type="InParanoid" id="A0A194X2K5"/>
<dbReference type="Pfam" id="PF11807">
    <property type="entry name" value="UstYa"/>
    <property type="match status" value="1"/>
</dbReference>
<evidence type="ECO:0000313" key="3">
    <source>
        <dbReference type="Proteomes" id="UP000070700"/>
    </source>
</evidence>
<sequence>HNQTLATEYWESLDTSPIVVALDHAYTDSHGLARSVPFPWDDGKGLYHIKAFHDLHCLKIMYREFQAPVKVDKNSRVGKHIYHCLNILRQDIMCKADDTLMPSEDRPHAIGDQQVMSCRSWDDLISWSRATERHSCYEMITDYRPISHRLEQYAFCPEDSPHYNTMKAYFERHGHKSLFDDDVVGEY</sequence>
<dbReference type="Proteomes" id="UP000070700">
    <property type="component" value="Unassembled WGS sequence"/>
</dbReference>
<feature type="non-terminal residue" evidence="2">
    <location>
        <position position="1"/>
    </location>
</feature>
<dbReference type="InterPro" id="IPR021765">
    <property type="entry name" value="UstYa-like"/>
</dbReference>
<evidence type="ECO:0000313" key="2">
    <source>
        <dbReference type="EMBL" id="KUJ14244.1"/>
    </source>
</evidence>
<protein>
    <submittedName>
        <fullName evidence="2">Uncharacterized protein</fullName>
    </submittedName>
</protein>
<evidence type="ECO:0000256" key="1">
    <source>
        <dbReference type="ARBA" id="ARBA00035112"/>
    </source>
</evidence>
<gene>
    <name evidence="2" type="ORF">LY89DRAFT_589728</name>
</gene>
<dbReference type="EMBL" id="KQ947420">
    <property type="protein sequence ID" value="KUJ14244.1"/>
    <property type="molecule type" value="Genomic_DNA"/>
</dbReference>
<comment type="similarity">
    <text evidence="1">Belongs to the ustYa family.</text>
</comment>
<reference evidence="2 3" key="1">
    <citation type="submission" date="2015-10" db="EMBL/GenBank/DDBJ databases">
        <title>Full genome of DAOMC 229536 Phialocephala scopiformis, a fungal endophyte of spruce producing the potent anti-insectan compound rugulosin.</title>
        <authorList>
            <consortium name="DOE Joint Genome Institute"/>
            <person name="Walker A.K."/>
            <person name="Frasz S.L."/>
            <person name="Seifert K.A."/>
            <person name="Miller J.D."/>
            <person name="Mondo S.J."/>
            <person name="Labutti K."/>
            <person name="Lipzen A."/>
            <person name="Dockter R."/>
            <person name="Kennedy M."/>
            <person name="Grigoriev I.V."/>
            <person name="Spatafora J.W."/>
        </authorList>
    </citation>
    <scope>NUCLEOTIDE SEQUENCE [LARGE SCALE GENOMIC DNA]</scope>
    <source>
        <strain evidence="2 3">CBS 120377</strain>
    </source>
</reference>
<name>A0A194X2K5_MOLSC</name>
<dbReference type="AlphaFoldDB" id="A0A194X2K5"/>
<keyword evidence="3" id="KW-1185">Reference proteome</keyword>
<dbReference type="OrthoDB" id="3687641at2759"/>
<dbReference type="PANTHER" id="PTHR33365">
    <property type="entry name" value="YALI0B05434P"/>
    <property type="match status" value="1"/>
</dbReference>
<dbReference type="GeneID" id="28819277"/>